<dbReference type="KEGG" id="nga:Ngar_c04150"/>
<gene>
    <name evidence="1" type="ordered locus">Ngar_c04150</name>
</gene>
<dbReference type="GeneID" id="13796590"/>
<name>K0IHQ7_NITGG</name>
<dbReference type="AlphaFoldDB" id="K0IHQ7"/>
<dbReference type="EMBL" id="CP002408">
    <property type="protein sequence ID" value="AFU57362.1"/>
    <property type="molecule type" value="Genomic_DNA"/>
</dbReference>
<keyword evidence="2" id="KW-1185">Reference proteome</keyword>
<protein>
    <submittedName>
        <fullName evidence="1">Uncharacterized protein</fullName>
    </submittedName>
</protein>
<dbReference type="STRING" id="1237085.Ngar_c04150"/>
<dbReference type="BioCyc" id="CNIT1237085:G1324-414-MONOMER"/>
<dbReference type="InParanoid" id="K0IHQ7"/>
<proteinExistence type="predicted"/>
<organism evidence="1 2">
    <name type="scientific">Nitrososphaera gargensis (strain Ga9.2)</name>
    <dbReference type="NCBI Taxonomy" id="1237085"/>
    <lineage>
        <taxon>Archaea</taxon>
        <taxon>Nitrososphaerota</taxon>
        <taxon>Nitrososphaeria</taxon>
        <taxon>Nitrososphaerales</taxon>
        <taxon>Nitrososphaeraceae</taxon>
        <taxon>Nitrososphaera</taxon>
    </lineage>
</organism>
<dbReference type="Proteomes" id="UP000008037">
    <property type="component" value="Chromosome"/>
</dbReference>
<dbReference type="RefSeq" id="WP_015017908.1">
    <property type="nucleotide sequence ID" value="NC_018719.1"/>
</dbReference>
<sequence length="98" mass="11345">MISGAKEELRQRQKGLSICYLKTEQNPLIGSFKSDLSLSLENAEQMMVWENVKQEKQYEKNQPTNNEEKGCLNHVYILYSYISNTIKSVGTRYFLSTS</sequence>
<evidence type="ECO:0000313" key="2">
    <source>
        <dbReference type="Proteomes" id="UP000008037"/>
    </source>
</evidence>
<dbReference type="HOGENOM" id="CLU_2327342_0_0_2"/>
<reference evidence="1 2" key="1">
    <citation type="journal article" date="2012" name="Environ. Microbiol.">
        <title>The genome of the ammonia-oxidizing Candidatus Nitrososphaera gargensis: insights into metabolic versatility and environmental adaptations.</title>
        <authorList>
            <person name="Spang A."/>
            <person name="Poehlein A."/>
            <person name="Offre P."/>
            <person name="Zumbragel S."/>
            <person name="Haider S."/>
            <person name="Rychlik N."/>
            <person name="Nowka B."/>
            <person name="Schmeisser C."/>
            <person name="Lebedeva E.V."/>
            <person name="Rattei T."/>
            <person name="Bohm C."/>
            <person name="Schmid M."/>
            <person name="Galushko A."/>
            <person name="Hatzenpichler R."/>
            <person name="Weinmaier T."/>
            <person name="Daniel R."/>
            <person name="Schleper C."/>
            <person name="Spieck E."/>
            <person name="Streit W."/>
            <person name="Wagner M."/>
        </authorList>
    </citation>
    <scope>NUCLEOTIDE SEQUENCE [LARGE SCALE GENOMIC DNA]</scope>
    <source>
        <strain evidence="2">Ga9.2</strain>
    </source>
</reference>
<evidence type="ECO:0000313" key="1">
    <source>
        <dbReference type="EMBL" id="AFU57362.1"/>
    </source>
</evidence>
<accession>K0IHQ7</accession>